<dbReference type="GO" id="GO:0005164">
    <property type="term" value="F:tumor necrosis factor receptor binding"/>
    <property type="evidence" value="ECO:0007669"/>
    <property type="project" value="InterPro"/>
</dbReference>
<dbReference type="OrthoDB" id="6099621at2759"/>
<reference evidence="4" key="1">
    <citation type="submission" date="2018-11" db="EMBL/GenBank/DDBJ databases">
        <authorList>
            <person name="Alioto T."/>
            <person name="Alioto T."/>
        </authorList>
    </citation>
    <scope>NUCLEOTIDE SEQUENCE</scope>
</reference>
<proteinExistence type="inferred from homology"/>
<keyword evidence="2" id="KW-1133">Transmembrane helix</keyword>
<sequence>MNMNSGYNETEEIIHIPKQYRPHWHYRIGIIINCVIFCCIVIAVCATISIIQRHKVHNIKLENTQEDAYHIFMSSHAIYDTDAVQNGQRKVPYSMVSTTEGVVIFIMMISGQHVLFTKNKTTNHTNLYTGKERLKNQTVSLLIKGEYSAPYTDPNTQKTTKTLLRAQGNNVTAGVVIPKEGIYYLYACLQLTWYKVSTMDSEVTHNVLLKSENLTIIISERTIHIPQRRGMYSTSRIFLPIKLKKNDLISMHASDSSYVYNSKKSNIIGVFRASVAH</sequence>
<dbReference type="EMBL" id="UYJE01005320">
    <property type="protein sequence ID" value="VDI36313.1"/>
    <property type="molecule type" value="Genomic_DNA"/>
</dbReference>
<dbReference type="Proteomes" id="UP000596742">
    <property type="component" value="Unassembled WGS sequence"/>
</dbReference>
<gene>
    <name evidence="4" type="ORF">MGAL_10B084940</name>
</gene>
<evidence type="ECO:0000259" key="3">
    <source>
        <dbReference type="Pfam" id="PF00229"/>
    </source>
</evidence>
<evidence type="ECO:0000256" key="2">
    <source>
        <dbReference type="SAM" id="Phobius"/>
    </source>
</evidence>
<comment type="similarity">
    <text evidence="1">Belongs to the tumor necrosis factor family.</text>
</comment>
<dbReference type="InterPro" id="IPR006052">
    <property type="entry name" value="TNF_dom"/>
</dbReference>
<dbReference type="GO" id="GO:0006955">
    <property type="term" value="P:immune response"/>
    <property type="evidence" value="ECO:0007669"/>
    <property type="project" value="InterPro"/>
</dbReference>
<feature type="domain" description="THD" evidence="3">
    <location>
        <begin position="175"/>
        <end position="272"/>
    </location>
</feature>
<feature type="transmembrane region" description="Helical" evidence="2">
    <location>
        <begin position="28"/>
        <end position="51"/>
    </location>
</feature>
<evidence type="ECO:0000313" key="5">
    <source>
        <dbReference type="Proteomes" id="UP000596742"/>
    </source>
</evidence>
<dbReference type="SUPFAM" id="SSF49842">
    <property type="entry name" value="TNF-like"/>
    <property type="match status" value="1"/>
</dbReference>
<dbReference type="InterPro" id="IPR008983">
    <property type="entry name" value="Tumour_necrosis_fac-like_dom"/>
</dbReference>
<dbReference type="Gene3D" id="2.60.120.40">
    <property type="match status" value="1"/>
</dbReference>
<organism evidence="4 5">
    <name type="scientific">Mytilus galloprovincialis</name>
    <name type="common">Mediterranean mussel</name>
    <dbReference type="NCBI Taxonomy" id="29158"/>
    <lineage>
        <taxon>Eukaryota</taxon>
        <taxon>Metazoa</taxon>
        <taxon>Spiralia</taxon>
        <taxon>Lophotrochozoa</taxon>
        <taxon>Mollusca</taxon>
        <taxon>Bivalvia</taxon>
        <taxon>Autobranchia</taxon>
        <taxon>Pteriomorphia</taxon>
        <taxon>Mytilida</taxon>
        <taxon>Mytiloidea</taxon>
        <taxon>Mytilidae</taxon>
        <taxon>Mytilinae</taxon>
        <taxon>Mytilus</taxon>
    </lineage>
</organism>
<accession>A0A8B6EM02</accession>
<dbReference type="AlphaFoldDB" id="A0A8B6EM02"/>
<evidence type="ECO:0000313" key="4">
    <source>
        <dbReference type="EMBL" id="VDI36313.1"/>
    </source>
</evidence>
<protein>
    <recommendedName>
        <fullName evidence="3">THD domain-containing protein</fullName>
    </recommendedName>
</protein>
<name>A0A8B6EM02_MYTGA</name>
<keyword evidence="2" id="KW-0812">Transmembrane</keyword>
<keyword evidence="5" id="KW-1185">Reference proteome</keyword>
<dbReference type="GO" id="GO:0016020">
    <property type="term" value="C:membrane"/>
    <property type="evidence" value="ECO:0007669"/>
    <property type="project" value="InterPro"/>
</dbReference>
<evidence type="ECO:0000256" key="1">
    <source>
        <dbReference type="ARBA" id="ARBA00008670"/>
    </source>
</evidence>
<comment type="caution">
    <text evidence="4">The sequence shown here is derived from an EMBL/GenBank/DDBJ whole genome shotgun (WGS) entry which is preliminary data.</text>
</comment>
<keyword evidence="2" id="KW-0472">Membrane</keyword>
<dbReference type="Pfam" id="PF00229">
    <property type="entry name" value="TNF"/>
    <property type="match status" value="1"/>
</dbReference>